<gene>
    <name evidence="2" type="ORF">GXW98_04905</name>
</gene>
<sequence length="232" mass="26573">MIPATSPASPTEQTTSTTPASAQEKLRQLAERVVRLEWSQFQRVNNEGGPASCQSNWTVFHQMRISQFFAWPYDLLSSYLRDLEQAEAEGRNLLTEKYGRMMASTAPEEFHRSVEAYLPRLSAQRRTRQERIIVIQLGWAQDFMQRFPALGASMRTLHTKDDSAEQTSFETYLRGELGTYSDATLNLYESMMQGLLERGCNLTESIVDNTMRITGFSSLQEAERSFQQQCRS</sequence>
<accession>A0A971CZ11</accession>
<organism evidence="2 3">
    <name type="scientific">Bifidobacterium crudilactis</name>
    <dbReference type="NCBI Taxonomy" id="327277"/>
    <lineage>
        <taxon>Bacteria</taxon>
        <taxon>Bacillati</taxon>
        <taxon>Actinomycetota</taxon>
        <taxon>Actinomycetes</taxon>
        <taxon>Bifidobacteriales</taxon>
        <taxon>Bifidobacteriaceae</taxon>
        <taxon>Bifidobacterium</taxon>
    </lineage>
</organism>
<protein>
    <submittedName>
        <fullName evidence="2">DUF4125 family protein</fullName>
    </submittedName>
</protein>
<dbReference type="Pfam" id="PF13526">
    <property type="entry name" value="DUF4125"/>
    <property type="match status" value="1"/>
</dbReference>
<evidence type="ECO:0000313" key="2">
    <source>
        <dbReference type="EMBL" id="NLT79608.1"/>
    </source>
</evidence>
<proteinExistence type="predicted"/>
<dbReference type="Proteomes" id="UP000767327">
    <property type="component" value="Unassembled WGS sequence"/>
</dbReference>
<evidence type="ECO:0000256" key="1">
    <source>
        <dbReference type="SAM" id="MobiDB-lite"/>
    </source>
</evidence>
<comment type="caution">
    <text evidence="2">The sequence shown here is derived from an EMBL/GenBank/DDBJ whole genome shotgun (WGS) entry which is preliminary data.</text>
</comment>
<dbReference type="EMBL" id="JAAXZR010000019">
    <property type="protein sequence ID" value="NLT79608.1"/>
    <property type="molecule type" value="Genomic_DNA"/>
</dbReference>
<name>A0A971CZ11_9BIFI</name>
<dbReference type="RefSeq" id="WP_273173507.1">
    <property type="nucleotide sequence ID" value="NZ_JAAXZR010000019.1"/>
</dbReference>
<reference evidence="2" key="1">
    <citation type="journal article" date="2020" name="Biotechnol. Biofuels">
        <title>New insights from the biogas microbiome by comprehensive genome-resolved metagenomics of nearly 1600 species originating from multiple anaerobic digesters.</title>
        <authorList>
            <person name="Campanaro S."/>
            <person name="Treu L."/>
            <person name="Rodriguez-R L.M."/>
            <person name="Kovalovszki A."/>
            <person name="Ziels R.M."/>
            <person name="Maus I."/>
            <person name="Zhu X."/>
            <person name="Kougias P.G."/>
            <person name="Basile A."/>
            <person name="Luo G."/>
            <person name="Schluter A."/>
            <person name="Konstantinidis K.T."/>
            <person name="Angelidaki I."/>
        </authorList>
    </citation>
    <scope>NUCLEOTIDE SEQUENCE</scope>
    <source>
        <strain evidence="2">AS01afH2WH_6</strain>
    </source>
</reference>
<reference evidence="2" key="2">
    <citation type="submission" date="2020-01" db="EMBL/GenBank/DDBJ databases">
        <authorList>
            <person name="Campanaro S."/>
        </authorList>
    </citation>
    <scope>NUCLEOTIDE SEQUENCE</scope>
    <source>
        <strain evidence="2">AS01afH2WH_6</strain>
    </source>
</reference>
<dbReference type="AlphaFoldDB" id="A0A971CZ11"/>
<evidence type="ECO:0000313" key="3">
    <source>
        <dbReference type="Proteomes" id="UP000767327"/>
    </source>
</evidence>
<feature type="compositionally biased region" description="Polar residues" evidence="1">
    <location>
        <begin position="1"/>
        <end position="21"/>
    </location>
</feature>
<feature type="region of interest" description="Disordered" evidence="1">
    <location>
        <begin position="1"/>
        <end position="24"/>
    </location>
</feature>
<dbReference type="InterPro" id="IPR025191">
    <property type="entry name" value="DUF4125"/>
</dbReference>